<evidence type="ECO:0000313" key="2">
    <source>
        <dbReference type="Proteomes" id="UP000254777"/>
    </source>
</evidence>
<dbReference type="EC" id="2.7.11.1" evidence="1"/>
<sequence>MKVIKLNIPKEPQFFSSVRLLTSGLLMSYQLDFDQIEDVKAAVNEGLNIAMKHDCSLDIDLEYRISEEKVEIEISGFCPNVTDETSEETELAKTIINCLVDESRIEEDKLQLIINLV</sequence>
<protein>
    <submittedName>
        <fullName evidence="1">Serine-protein kinase rsbW</fullName>
        <ecNumber evidence="1">2.7.11.1</ecNumber>
    </submittedName>
</protein>
<accession>A0A379DCH0</accession>
<dbReference type="EMBL" id="UGTH01000001">
    <property type="protein sequence ID" value="SUB75569.1"/>
    <property type="molecule type" value="Genomic_DNA"/>
</dbReference>
<keyword evidence="1" id="KW-0418">Kinase</keyword>
<name>A0A379DCH0_9FIRM</name>
<gene>
    <name evidence="1" type="primary">rsbW</name>
    <name evidence="1" type="ORF">NCTC11088_01367</name>
</gene>
<dbReference type="RefSeq" id="WP_004819635.1">
    <property type="nucleotide sequence ID" value="NZ_UGTH01000001.1"/>
</dbReference>
<proteinExistence type="predicted"/>
<dbReference type="AlphaFoldDB" id="A0A379DCH0"/>
<evidence type="ECO:0000313" key="1">
    <source>
        <dbReference type="EMBL" id="SUB75569.1"/>
    </source>
</evidence>
<dbReference type="GO" id="GO:0004674">
    <property type="term" value="F:protein serine/threonine kinase activity"/>
    <property type="evidence" value="ECO:0007669"/>
    <property type="project" value="UniProtKB-EC"/>
</dbReference>
<keyword evidence="1" id="KW-0808">Transferase</keyword>
<reference evidence="1 2" key="1">
    <citation type="submission" date="2018-06" db="EMBL/GenBank/DDBJ databases">
        <authorList>
            <consortium name="Pathogen Informatics"/>
            <person name="Doyle S."/>
        </authorList>
    </citation>
    <scope>NUCLEOTIDE SEQUENCE [LARGE SCALE GENOMIC DNA]</scope>
    <source>
        <strain evidence="1 2">NCTC11088</strain>
    </source>
</reference>
<dbReference type="Proteomes" id="UP000254777">
    <property type="component" value="Unassembled WGS sequence"/>
</dbReference>
<organism evidence="1 2">
    <name type="scientific">Peptoniphilus indolicus</name>
    <dbReference type="NCBI Taxonomy" id="33030"/>
    <lineage>
        <taxon>Bacteria</taxon>
        <taxon>Bacillati</taxon>
        <taxon>Bacillota</taxon>
        <taxon>Tissierellia</taxon>
        <taxon>Tissierellales</taxon>
        <taxon>Peptoniphilaceae</taxon>
        <taxon>Peptoniphilus</taxon>
    </lineage>
</organism>